<evidence type="ECO:0000313" key="1">
    <source>
        <dbReference type="EMBL" id="MFD2170509.1"/>
    </source>
</evidence>
<name>A0ABW4ZXY8_9BACL</name>
<reference evidence="2" key="1">
    <citation type="journal article" date="2019" name="Int. J. Syst. Evol. Microbiol.">
        <title>The Global Catalogue of Microorganisms (GCM) 10K type strain sequencing project: providing services to taxonomists for standard genome sequencing and annotation.</title>
        <authorList>
            <consortium name="The Broad Institute Genomics Platform"/>
            <consortium name="The Broad Institute Genome Sequencing Center for Infectious Disease"/>
            <person name="Wu L."/>
            <person name="Ma J."/>
        </authorList>
    </citation>
    <scope>NUCLEOTIDE SEQUENCE [LARGE SCALE GENOMIC DNA]</scope>
    <source>
        <strain evidence="2">CGMCC 1.13574</strain>
    </source>
</reference>
<comment type="caution">
    <text evidence="1">The sequence shown here is derived from an EMBL/GenBank/DDBJ whole genome shotgun (WGS) entry which is preliminary data.</text>
</comment>
<dbReference type="Proteomes" id="UP001597343">
    <property type="component" value="Unassembled WGS sequence"/>
</dbReference>
<keyword evidence="2" id="KW-1185">Reference proteome</keyword>
<dbReference type="RefSeq" id="WP_386046503.1">
    <property type="nucleotide sequence ID" value="NZ_JBHUIO010000005.1"/>
</dbReference>
<accession>A0ABW4ZXY8</accession>
<evidence type="ECO:0008006" key="3">
    <source>
        <dbReference type="Google" id="ProtNLM"/>
    </source>
</evidence>
<sequence>MNRAVNAVYIVSDFSGIGRIEQHFEVGHQFALESSRAGWLNGCRRCQGCEQRQQQHDDCQQGLDPAFFHRTIPFVCKIISCEIGANA</sequence>
<proteinExistence type="predicted"/>
<protein>
    <recommendedName>
        <fullName evidence="3">Alcohol dehydrogenase N-terminal domain-containing protein</fullName>
    </recommendedName>
</protein>
<gene>
    <name evidence="1" type="ORF">ACFSOY_10895</name>
</gene>
<dbReference type="EMBL" id="JBHUIO010000005">
    <property type="protein sequence ID" value="MFD2170509.1"/>
    <property type="molecule type" value="Genomic_DNA"/>
</dbReference>
<evidence type="ECO:0000313" key="2">
    <source>
        <dbReference type="Proteomes" id="UP001597343"/>
    </source>
</evidence>
<organism evidence="1 2">
    <name type="scientific">Tumebacillus lipolyticus</name>
    <dbReference type="NCBI Taxonomy" id="1280370"/>
    <lineage>
        <taxon>Bacteria</taxon>
        <taxon>Bacillati</taxon>
        <taxon>Bacillota</taxon>
        <taxon>Bacilli</taxon>
        <taxon>Bacillales</taxon>
        <taxon>Alicyclobacillaceae</taxon>
        <taxon>Tumebacillus</taxon>
    </lineage>
</organism>